<protein>
    <submittedName>
        <fullName evidence="2">Uncharacterized protein</fullName>
    </submittedName>
</protein>
<gene>
    <name evidence="2" type="ORF">TU94_04050</name>
</gene>
<keyword evidence="1" id="KW-0732">Signal</keyword>
<accession>A0A0C5G9K1</accession>
<dbReference type="KEGG" id="scw:TU94_04050"/>
<keyword evidence="3" id="KW-1185">Reference proteome</keyword>
<feature type="signal peptide" evidence="1">
    <location>
        <begin position="1"/>
        <end position="19"/>
    </location>
</feature>
<sequence>MKKRSMLAIASLAAGFVVAAVTPSHALNAHPLGPDVTDDTLSTLEQATGDDSFAFAVQTGNDQL</sequence>
<dbReference type="HOGENOM" id="CLU_194657_0_0_11"/>
<feature type="chain" id="PRO_5039033316" evidence="1">
    <location>
        <begin position="20"/>
        <end position="64"/>
    </location>
</feature>
<evidence type="ECO:0000313" key="3">
    <source>
        <dbReference type="Proteomes" id="UP000032234"/>
    </source>
</evidence>
<dbReference type="AlphaFoldDB" id="A0A0C5G9K1"/>
<dbReference type="OrthoDB" id="4321067at2"/>
<dbReference type="Proteomes" id="UP000032234">
    <property type="component" value="Chromosome"/>
</dbReference>
<reference evidence="2 3" key="1">
    <citation type="submission" date="2015-02" db="EMBL/GenBank/DDBJ databases">
        <title>Genome sequence of thermotolerant Streptomyces cyaneogriseus subsp. Noncyanogenus NMWT1, the producer of nematocidal antibiotics nemadectin.</title>
        <authorList>
            <person name="Wang H."/>
            <person name="Li C."/>
            <person name="Xiang W."/>
            <person name="Wang X."/>
        </authorList>
    </citation>
    <scope>NUCLEOTIDE SEQUENCE [LARGE SCALE GENOMIC DNA]</scope>
    <source>
        <strain evidence="2 3">NMWT 1</strain>
    </source>
</reference>
<name>A0A0C5G9K1_9ACTN</name>
<dbReference type="RefSeq" id="WP_044379336.1">
    <property type="nucleotide sequence ID" value="NZ_CP010849.1"/>
</dbReference>
<dbReference type="PATRIC" id="fig|477245.3.peg.895"/>
<dbReference type="EMBL" id="CP010849">
    <property type="protein sequence ID" value="AJP00781.1"/>
    <property type="molecule type" value="Genomic_DNA"/>
</dbReference>
<evidence type="ECO:0000313" key="2">
    <source>
        <dbReference type="EMBL" id="AJP00781.1"/>
    </source>
</evidence>
<dbReference type="STRING" id="477245.TU94_04050"/>
<organism evidence="2 3">
    <name type="scientific">Streptomyces cyaneogriseus subsp. noncyanogenus</name>
    <dbReference type="NCBI Taxonomy" id="477245"/>
    <lineage>
        <taxon>Bacteria</taxon>
        <taxon>Bacillati</taxon>
        <taxon>Actinomycetota</taxon>
        <taxon>Actinomycetes</taxon>
        <taxon>Kitasatosporales</taxon>
        <taxon>Streptomycetaceae</taxon>
        <taxon>Streptomyces</taxon>
    </lineage>
</organism>
<proteinExistence type="predicted"/>
<evidence type="ECO:0000256" key="1">
    <source>
        <dbReference type="SAM" id="SignalP"/>
    </source>
</evidence>